<evidence type="ECO:0000256" key="7">
    <source>
        <dbReference type="ARBA" id="ARBA00022840"/>
    </source>
</evidence>
<evidence type="ECO:0000259" key="18">
    <source>
        <dbReference type="PROSITE" id="PS51786"/>
    </source>
</evidence>
<feature type="region of interest" description="Disordered" evidence="17">
    <location>
        <begin position="1"/>
        <end position="47"/>
    </location>
</feature>
<dbReference type="Pfam" id="PF00004">
    <property type="entry name" value="AAA"/>
    <property type="match status" value="1"/>
</dbReference>
<dbReference type="GO" id="GO:0034605">
    <property type="term" value="P:cellular response to heat"/>
    <property type="evidence" value="ECO:0007669"/>
    <property type="project" value="UniProtKB-UniRule"/>
</dbReference>
<dbReference type="Gene3D" id="1.10.8.60">
    <property type="match status" value="1"/>
</dbReference>
<dbReference type="GO" id="GO:0005737">
    <property type="term" value="C:cytoplasm"/>
    <property type="evidence" value="ECO:0007669"/>
    <property type="project" value="UniProtKB-SubCell"/>
</dbReference>
<feature type="active site" evidence="10 12">
    <location>
        <position position="775"/>
    </location>
</feature>
<dbReference type="SMART" id="SM00464">
    <property type="entry name" value="LON"/>
    <property type="match status" value="1"/>
</dbReference>
<dbReference type="OrthoDB" id="9803599at2"/>
<dbReference type="EMBL" id="FMSV02000542">
    <property type="protein sequence ID" value="SEH07894.1"/>
    <property type="molecule type" value="Genomic_DNA"/>
</dbReference>
<dbReference type="Gene3D" id="3.30.230.10">
    <property type="match status" value="1"/>
</dbReference>
<dbReference type="PROSITE" id="PS01046">
    <property type="entry name" value="LON_SER"/>
    <property type="match status" value="1"/>
</dbReference>
<dbReference type="Gene3D" id="2.30.130.40">
    <property type="entry name" value="LON domain-like"/>
    <property type="match status" value="1"/>
</dbReference>
<accession>A0A1H6FFV8</accession>
<feature type="compositionally biased region" description="Polar residues" evidence="17">
    <location>
        <begin position="10"/>
        <end position="20"/>
    </location>
</feature>
<dbReference type="AlphaFoldDB" id="A0A1H6FFV8"/>
<protein>
    <recommendedName>
        <fullName evidence="10 11">Lon protease</fullName>
        <ecNumber evidence="10 11">3.4.21.53</ecNumber>
    </recommendedName>
    <alternativeName>
        <fullName evidence="10">ATP-dependent protease La</fullName>
    </alternativeName>
</protein>
<dbReference type="InterPro" id="IPR027417">
    <property type="entry name" value="P-loop_NTPase"/>
</dbReference>
<evidence type="ECO:0000313" key="21">
    <source>
        <dbReference type="Proteomes" id="UP000236724"/>
    </source>
</evidence>
<keyword evidence="16" id="KW-0175">Coiled coil</keyword>
<dbReference type="GO" id="GO:0004176">
    <property type="term" value="F:ATP-dependent peptidase activity"/>
    <property type="evidence" value="ECO:0007669"/>
    <property type="project" value="UniProtKB-UniRule"/>
</dbReference>
<dbReference type="InterPro" id="IPR015947">
    <property type="entry name" value="PUA-like_sf"/>
</dbReference>
<dbReference type="SUPFAM" id="SSF52540">
    <property type="entry name" value="P-loop containing nucleoside triphosphate hydrolases"/>
    <property type="match status" value="1"/>
</dbReference>
<dbReference type="PRINTS" id="PR00830">
    <property type="entry name" value="ENDOLAPTASE"/>
</dbReference>
<comment type="similarity">
    <text evidence="10 11 14 15">Belongs to the peptidase S16 family.</text>
</comment>
<dbReference type="InterPro" id="IPR027543">
    <property type="entry name" value="Lon_bac"/>
</dbReference>
<dbReference type="HAMAP" id="MF_01973">
    <property type="entry name" value="lon_bact"/>
    <property type="match status" value="1"/>
</dbReference>
<feature type="binding site" evidence="10 13">
    <location>
        <begin position="410"/>
        <end position="417"/>
    </location>
    <ligand>
        <name>ATP</name>
        <dbReference type="ChEBI" id="CHEBI:30616"/>
    </ligand>
</feature>
<evidence type="ECO:0000256" key="2">
    <source>
        <dbReference type="ARBA" id="ARBA00022490"/>
    </source>
</evidence>
<keyword evidence="5 10" id="KW-0378">Hydrolase</keyword>
<dbReference type="RefSeq" id="WP_103921489.1">
    <property type="nucleotide sequence ID" value="NZ_FMSV02000542.1"/>
</dbReference>
<sequence>MTDASDTDTESVNNEQTTENQDTEHTGEEDTGKTEEKTKGTGEDGDNASLIHYKDVLPSHLHILPLLNRPFFPGQVVPLLIEAEGWKKTIKAIVETEHQVFGLILMHNEDIKDLRQENFHQMGTACRLHRVIKEDDKLQILVEGLQRFRIESWVTQKQPLVIQPHYYPEEKHDKVDELKAYILAVINTIKELLPLNPLYGEELKIFLDRFGADDPSHLGDFAASLTTSSKQELQNILETLPILKRLEKVLQLLNQELQTARAQEQIRQQVESKMDKQEREFLLREQLKVIQKELGLEKDDRTSELEKFQERLKKLKLPDATAKVIEEETRKLSMLETGSPEYTVSRNYLDWLTLMPWGVYSKDKLHIQKARKILDRDHEALKDVKDRIIEFIGVGKLRGSIGGTILLLVGPPGVGKTSIGRSIADAIGRQFFRFSVGGIRDEAEIKGHRRTYIGAMPGKFIQAMKEVGTANPVIMLDEIDKIGASYHGDPASALLEVLDPEQNTDFLDHYLDVRFDLSKVLFICTANQLDTIPPPLLDRMETIHLSGYLTSEKLRIAKKHLLRRQLEKTGLKKTDVRFTDATICQIIEQYAREAGVRTLEKRLGAACRKAAIKILEGEKPPIKISTKNLENYLGRPVFEKEPPLHGIGIVTGLAWTALGGAIMSIEARRIHGYSRGFKLTGQLGDVMRESAEIAYSFVLSESAHFGISADYFEKALIHLHVPAGATPKDGPSAGITMTSALISLGLNKTIKHGFAMTGELSLTGEVLPIGGIQEKVIAARRVNIFKLIVPHANKGDFEELPEHIREGVHAHFVKNYKEVFKLLF</sequence>
<evidence type="ECO:0000256" key="16">
    <source>
        <dbReference type="SAM" id="Coils"/>
    </source>
</evidence>
<dbReference type="SUPFAM" id="SSF54211">
    <property type="entry name" value="Ribosomal protein S5 domain 2-like"/>
    <property type="match status" value="1"/>
</dbReference>
<dbReference type="SMART" id="SM00382">
    <property type="entry name" value="AAA"/>
    <property type="match status" value="1"/>
</dbReference>
<evidence type="ECO:0000256" key="13">
    <source>
        <dbReference type="PIRSR" id="PIRSR001174-2"/>
    </source>
</evidence>
<dbReference type="InterPro" id="IPR003959">
    <property type="entry name" value="ATPase_AAA_core"/>
</dbReference>
<dbReference type="SUPFAM" id="SSF88697">
    <property type="entry name" value="PUA domain-like"/>
    <property type="match status" value="1"/>
</dbReference>
<keyword evidence="7 10" id="KW-0067">ATP-binding</keyword>
<dbReference type="CDD" id="cd19500">
    <property type="entry name" value="RecA-like_Lon"/>
    <property type="match status" value="1"/>
</dbReference>
<evidence type="ECO:0000256" key="15">
    <source>
        <dbReference type="RuleBase" id="RU000591"/>
    </source>
</evidence>
<feature type="domain" description="Lon proteolytic" evidence="18">
    <location>
        <begin position="644"/>
        <end position="824"/>
    </location>
</feature>
<evidence type="ECO:0000256" key="6">
    <source>
        <dbReference type="ARBA" id="ARBA00022825"/>
    </source>
</evidence>
<evidence type="ECO:0000256" key="17">
    <source>
        <dbReference type="SAM" id="MobiDB-lite"/>
    </source>
</evidence>
<dbReference type="GO" id="GO:0005524">
    <property type="term" value="F:ATP binding"/>
    <property type="evidence" value="ECO:0007669"/>
    <property type="project" value="UniProtKB-UniRule"/>
</dbReference>
<dbReference type="Pfam" id="PF05362">
    <property type="entry name" value="Lon_C"/>
    <property type="match status" value="1"/>
</dbReference>
<evidence type="ECO:0000256" key="11">
    <source>
        <dbReference type="PIRNR" id="PIRNR001174"/>
    </source>
</evidence>
<comment type="induction">
    <text evidence="10">By heat shock.</text>
</comment>
<dbReference type="Proteomes" id="UP000236724">
    <property type="component" value="Unassembled WGS sequence"/>
</dbReference>
<dbReference type="PROSITE" id="PS51786">
    <property type="entry name" value="LON_PROTEOLYTIC"/>
    <property type="match status" value="1"/>
</dbReference>
<dbReference type="InterPro" id="IPR004815">
    <property type="entry name" value="Lon_bac/euk-typ"/>
</dbReference>
<keyword evidence="6 10" id="KW-0720">Serine protease</keyword>
<keyword evidence="3 10" id="KW-0645">Protease</keyword>
<dbReference type="Pfam" id="PF22667">
    <property type="entry name" value="Lon_lid"/>
    <property type="match status" value="1"/>
</dbReference>
<dbReference type="PIRSF" id="PIRSF001174">
    <property type="entry name" value="Lon_proteas"/>
    <property type="match status" value="1"/>
</dbReference>
<feature type="compositionally biased region" description="Basic and acidic residues" evidence="17">
    <location>
        <begin position="22"/>
        <end position="42"/>
    </location>
</feature>
<dbReference type="PANTHER" id="PTHR43718">
    <property type="entry name" value="LON PROTEASE"/>
    <property type="match status" value="1"/>
</dbReference>
<comment type="subunit">
    <text evidence="10 11">Homohexamer. Organized in a ring with a central cavity.</text>
</comment>
<evidence type="ECO:0000256" key="5">
    <source>
        <dbReference type="ARBA" id="ARBA00022801"/>
    </source>
</evidence>
<evidence type="ECO:0000256" key="1">
    <source>
        <dbReference type="ARBA" id="ARBA00004496"/>
    </source>
</evidence>
<reference evidence="20 21" key="1">
    <citation type="submission" date="2016-10" db="EMBL/GenBank/DDBJ databases">
        <authorList>
            <person name="de Groot N.N."/>
        </authorList>
    </citation>
    <scope>NUCLEOTIDE SEQUENCE [LARGE SCALE GENOMIC DNA]</scope>
    <source>
        <strain evidence="20">MBHS1</strain>
    </source>
</reference>
<comment type="subcellular location">
    <subcellularLocation>
        <location evidence="1 10 11">Cytoplasm</location>
    </subcellularLocation>
</comment>
<dbReference type="InterPro" id="IPR046336">
    <property type="entry name" value="Lon_prtase_N_sf"/>
</dbReference>
<evidence type="ECO:0000256" key="9">
    <source>
        <dbReference type="ARBA" id="ARBA00050665"/>
    </source>
</evidence>
<dbReference type="Gene3D" id="1.20.58.1480">
    <property type="match status" value="1"/>
</dbReference>
<comment type="function">
    <text evidence="10">ATP-dependent serine protease that mediates the selective degradation of mutant and abnormal proteins as well as certain short-lived regulatory proteins. Required for cellular homeostasis and for survival from DNA damage and developmental changes induced by stress. Degrades polypeptides processively to yield small peptide fragments that are 5 to 10 amino acids long. Binds to DNA in a double-stranded, site-specific manner.</text>
</comment>
<dbReference type="InterPro" id="IPR008269">
    <property type="entry name" value="Lon_proteolytic"/>
</dbReference>
<dbReference type="EC" id="3.4.21.53" evidence="10 11"/>
<evidence type="ECO:0000256" key="3">
    <source>
        <dbReference type="ARBA" id="ARBA00022670"/>
    </source>
</evidence>
<keyword evidence="21" id="KW-1185">Reference proteome</keyword>
<keyword evidence="4 10" id="KW-0547">Nucleotide-binding</keyword>
<organism evidence="20 21">
    <name type="scientific">Candidatus Venteria ishoeyi</name>
    <dbReference type="NCBI Taxonomy" id="1899563"/>
    <lineage>
        <taxon>Bacteria</taxon>
        <taxon>Pseudomonadati</taxon>
        <taxon>Pseudomonadota</taxon>
        <taxon>Gammaproteobacteria</taxon>
        <taxon>Thiotrichales</taxon>
        <taxon>Thiotrichaceae</taxon>
        <taxon>Venteria</taxon>
    </lineage>
</organism>
<proteinExistence type="evidence at transcript level"/>
<dbReference type="InterPro" id="IPR027065">
    <property type="entry name" value="Lon_Prtase"/>
</dbReference>
<evidence type="ECO:0000256" key="14">
    <source>
        <dbReference type="PROSITE-ProRule" id="PRU01122"/>
    </source>
</evidence>
<feature type="active site" evidence="10 12">
    <location>
        <position position="732"/>
    </location>
</feature>
<dbReference type="PANTHER" id="PTHR43718:SF2">
    <property type="entry name" value="LON PROTEASE HOMOLOG, MITOCHONDRIAL"/>
    <property type="match status" value="1"/>
</dbReference>
<dbReference type="GO" id="GO:0004252">
    <property type="term" value="F:serine-type endopeptidase activity"/>
    <property type="evidence" value="ECO:0007669"/>
    <property type="project" value="UniProtKB-UniRule"/>
</dbReference>
<evidence type="ECO:0000256" key="8">
    <source>
        <dbReference type="ARBA" id="ARBA00023016"/>
    </source>
</evidence>
<name>A0A1H6FFV8_9GAMM</name>
<dbReference type="InterPro" id="IPR054594">
    <property type="entry name" value="Lon_lid"/>
</dbReference>
<dbReference type="Pfam" id="PF02190">
    <property type="entry name" value="LON_substr_bdg"/>
    <property type="match status" value="1"/>
</dbReference>
<dbReference type="PROSITE" id="PS51787">
    <property type="entry name" value="LON_N"/>
    <property type="match status" value="1"/>
</dbReference>
<dbReference type="GO" id="GO:0043565">
    <property type="term" value="F:sequence-specific DNA binding"/>
    <property type="evidence" value="ECO:0007669"/>
    <property type="project" value="UniProtKB-UniRule"/>
</dbReference>
<comment type="catalytic activity">
    <reaction evidence="9 10 11 14">
        <text>Hydrolysis of proteins in presence of ATP.</text>
        <dbReference type="EC" id="3.4.21.53"/>
    </reaction>
</comment>
<feature type="coiled-coil region" evidence="16">
    <location>
        <begin position="243"/>
        <end position="280"/>
    </location>
</feature>
<dbReference type="InterPro" id="IPR008268">
    <property type="entry name" value="Peptidase_S16_AS"/>
</dbReference>
<dbReference type="InterPro" id="IPR003111">
    <property type="entry name" value="Lon_prtase_N"/>
</dbReference>
<gene>
    <name evidence="20" type="primary">lon_2</name>
    <name evidence="10" type="synonym">lon</name>
    <name evidence="20" type="ORF">MBHS_03781</name>
</gene>
<evidence type="ECO:0000313" key="20">
    <source>
        <dbReference type="EMBL" id="SEH07894.1"/>
    </source>
</evidence>
<feature type="domain" description="Lon N-terminal" evidence="19">
    <location>
        <begin position="61"/>
        <end position="257"/>
    </location>
</feature>
<dbReference type="GO" id="GO:0006515">
    <property type="term" value="P:protein quality control for misfolded or incompletely synthesized proteins"/>
    <property type="evidence" value="ECO:0007669"/>
    <property type="project" value="UniProtKB-UniRule"/>
</dbReference>
<evidence type="ECO:0000256" key="10">
    <source>
        <dbReference type="HAMAP-Rule" id="MF_01973"/>
    </source>
</evidence>
<keyword evidence="2 10" id="KW-0963">Cytoplasm</keyword>
<dbReference type="Gene3D" id="3.40.50.300">
    <property type="entry name" value="P-loop containing nucleotide triphosphate hydrolases"/>
    <property type="match status" value="1"/>
</dbReference>
<dbReference type="GO" id="GO:0016887">
    <property type="term" value="F:ATP hydrolysis activity"/>
    <property type="evidence" value="ECO:0007669"/>
    <property type="project" value="UniProtKB-UniRule"/>
</dbReference>
<keyword evidence="8 10" id="KW-0346">Stress response</keyword>
<dbReference type="Gene3D" id="1.20.5.5270">
    <property type="match status" value="1"/>
</dbReference>
<dbReference type="FunFam" id="3.40.50.300:FF:000021">
    <property type="entry name" value="Lon protease homolog"/>
    <property type="match status" value="1"/>
</dbReference>
<dbReference type="FunFam" id="1.20.5.5270:FF:000001">
    <property type="entry name" value="Lon protease homolog, mitochondrial"/>
    <property type="match status" value="1"/>
</dbReference>
<evidence type="ECO:0000256" key="12">
    <source>
        <dbReference type="PIRSR" id="PIRSR001174-1"/>
    </source>
</evidence>
<dbReference type="InterPro" id="IPR003593">
    <property type="entry name" value="AAA+_ATPase"/>
</dbReference>
<dbReference type="InterPro" id="IPR014721">
    <property type="entry name" value="Ribsml_uS5_D2-typ_fold_subgr"/>
</dbReference>
<dbReference type="InterPro" id="IPR020568">
    <property type="entry name" value="Ribosomal_Su5_D2-typ_SF"/>
</dbReference>
<evidence type="ECO:0000259" key="19">
    <source>
        <dbReference type="PROSITE" id="PS51787"/>
    </source>
</evidence>
<evidence type="ECO:0000256" key="4">
    <source>
        <dbReference type="ARBA" id="ARBA00022741"/>
    </source>
</evidence>
<dbReference type="NCBIfam" id="TIGR00763">
    <property type="entry name" value="lon"/>
    <property type="match status" value="1"/>
</dbReference>